<gene>
    <name evidence="3" type="ORF">GXY80_05980</name>
</gene>
<organism evidence="3 4">
    <name type="scientific">Syntrophorhabdus aromaticivorans</name>
    <dbReference type="NCBI Taxonomy" id="328301"/>
    <lineage>
        <taxon>Bacteria</taxon>
        <taxon>Pseudomonadati</taxon>
        <taxon>Thermodesulfobacteriota</taxon>
        <taxon>Syntrophorhabdia</taxon>
        <taxon>Syntrophorhabdales</taxon>
        <taxon>Syntrophorhabdaceae</taxon>
        <taxon>Syntrophorhabdus</taxon>
    </lineage>
</organism>
<evidence type="ECO:0000313" key="4">
    <source>
        <dbReference type="Proteomes" id="UP000777265"/>
    </source>
</evidence>
<proteinExistence type="predicted"/>
<dbReference type="GO" id="GO:0009244">
    <property type="term" value="P:lipopolysaccharide core region biosynthetic process"/>
    <property type="evidence" value="ECO:0007669"/>
    <property type="project" value="TreeGrafter"/>
</dbReference>
<accession>A0A971M3B9</accession>
<keyword evidence="2" id="KW-0808">Transferase</keyword>
<evidence type="ECO:0000256" key="1">
    <source>
        <dbReference type="ARBA" id="ARBA00022676"/>
    </source>
</evidence>
<dbReference type="Proteomes" id="UP000777265">
    <property type="component" value="Unassembled WGS sequence"/>
</dbReference>
<name>A0A971M3B9_9BACT</name>
<evidence type="ECO:0000256" key="2">
    <source>
        <dbReference type="ARBA" id="ARBA00022679"/>
    </source>
</evidence>
<reference evidence="3" key="1">
    <citation type="journal article" date="2020" name="Biotechnol. Biofuels">
        <title>New insights from the biogas microbiome by comprehensive genome-resolved metagenomics of nearly 1600 species originating from multiple anaerobic digesters.</title>
        <authorList>
            <person name="Campanaro S."/>
            <person name="Treu L."/>
            <person name="Rodriguez-R L.M."/>
            <person name="Kovalovszki A."/>
            <person name="Ziels R.M."/>
            <person name="Maus I."/>
            <person name="Zhu X."/>
            <person name="Kougias P.G."/>
            <person name="Basile A."/>
            <person name="Luo G."/>
            <person name="Schluter A."/>
            <person name="Konstantinidis K.T."/>
            <person name="Angelidaki I."/>
        </authorList>
    </citation>
    <scope>NUCLEOTIDE SEQUENCE</scope>
    <source>
        <strain evidence="3">AS06rmzACSIP_7</strain>
    </source>
</reference>
<dbReference type="Pfam" id="PF01075">
    <property type="entry name" value="Glyco_transf_9"/>
    <property type="match status" value="1"/>
</dbReference>
<dbReference type="PANTHER" id="PTHR30160">
    <property type="entry name" value="TETRAACYLDISACCHARIDE 4'-KINASE-RELATED"/>
    <property type="match status" value="1"/>
</dbReference>
<dbReference type="Gene3D" id="3.40.50.2000">
    <property type="entry name" value="Glycogen Phosphorylase B"/>
    <property type="match status" value="1"/>
</dbReference>
<evidence type="ECO:0000313" key="3">
    <source>
        <dbReference type="EMBL" id="NLW35018.1"/>
    </source>
</evidence>
<comment type="caution">
    <text evidence="3">The sequence shown here is derived from an EMBL/GenBank/DDBJ whole genome shotgun (WGS) entry which is preliminary data.</text>
</comment>
<keyword evidence="1" id="KW-0328">Glycosyltransferase</keyword>
<protein>
    <recommendedName>
        <fullName evidence="5">Glycosyltransferase family 9 protein</fullName>
    </recommendedName>
</protein>
<dbReference type="InterPro" id="IPR002201">
    <property type="entry name" value="Glyco_trans_9"/>
</dbReference>
<reference evidence="3" key="2">
    <citation type="submission" date="2020-01" db="EMBL/GenBank/DDBJ databases">
        <authorList>
            <person name="Campanaro S."/>
        </authorList>
    </citation>
    <scope>NUCLEOTIDE SEQUENCE</scope>
    <source>
        <strain evidence="3">AS06rmzACSIP_7</strain>
    </source>
</reference>
<dbReference type="GO" id="GO:0005829">
    <property type="term" value="C:cytosol"/>
    <property type="evidence" value="ECO:0007669"/>
    <property type="project" value="TreeGrafter"/>
</dbReference>
<dbReference type="SUPFAM" id="SSF53756">
    <property type="entry name" value="UDP-Glycosyltransferase/glycogen phosphorylase"/>
    <property type="match status" value="1"/>
</dbReference>
<dbReference type="GO" id="GO:0008713">
    <property type="term" value="F:ADP-heptose-lipopolysaccharide heptosyltransferase activity"/>
    <property type="evidence" value="ECO:0007669"/>
    <property type="project" value="TreeGrafter"/>
</dbReference>
<dbReference type="AlphaFoldDB" id="A0A971M3B9"/>
<dbReference type="InterPro" id="IPR051199">
    <property type="entry name" value="LPS_LOS_Heptosyltrfase"/>
</dbReference>
<evidence type="ECO:0008006" key="5">
    <source>
        <dbReference type="Google" id="ProtNLM"/>
    </source>
</evidence>
<sequence>MPEDLFTAESMAFPGQLVIMLTGRRSLEYHFSMRSMPIPIVPEETVLLIHLGGLGDMCLSESTLLSLSQHFGGEIHGLGYTRFLGLFREYFTAIHAIESAGWLYLFSNHSSEVTWKRIVFIGKDRSGEMRKRWQSISKDQLIFIEMYPDEAFSDPHPFSGTGKQVGPALHIEDYQLAQLETYHIGAIKKIVTQRSRRRILLYPEAGFAKSKWHHDNFVHLYRRLTKRNLNTAILESFGLKLDIPEKLSIEDLSDMKKFFQDGGIFVSNDSGMAHLAGSCGLATITVFRGFDPVLWHPRGDNIALRQGLDRVDVPALEALIAGLVEPGG</sequence>
<dbReference type="EMBL" id="JAAYEE010000099">
    <property type="protein sequence ID" value="NLW35018.1"/>
    <property type="molecule type" value="Genomic_DNA"/>
</dbReference>